<dbReference type="Proteomes" id="UP000199013">
    <property type="component" value="Unassembled WGS sequence"/>
</dbReference>
<proteinExistence type="predicted"/>
<dbReference type="Pfam" id="PF07702">
    <property type="entry name" value="UTRA"/>
    <property type="match status" value="1"/>
</dbReference>
<feature type="domain" description="HTH gntR-type" evidence="4">
    <location>
        <begin position="8"/>
        <end position="76"/>
    </location>
</feature>
<sequence length="262" mass="28919">MIDPTSDRPAYQQVADELRRRILSGQVEPGIKLPSETELIGEFEISRTTARLAYGVLRTEGLIVTRRGFGAYVRDRRPVRRIAADRYRQAAIAARQGQQETAFTRDQQISWSDYRLDKEFSEVPAPAAVAELLEVDPGTALLARRFVFYSAGFPEQISLSYYPLSLVGGTPVADEANEPWPGGNIAQLASLGISVTRVEESVSARMPTPDETRTLRIPPGVPVLTITRRMLAGPDRNQPVEAAVNITVPADRAILDYALNID</sequence>
<dbReference type="GO" id="GO:0045892">
    <property type="term" value="P:negative regulation of DNA-templated transcription"/>
    <property type="evidence" value="ECO:0007669"/>
    <property type="project" value="TreeGrafter"/>
</dbReference>
<protein>
    <submittedName>
        <fullName evidence="5">GntR family transcriptional regulator</fullName>
    </submittedName>
</protein>
<dbReference type="InterPro" id="IPR011663">
    <property type="entry name" value="UTRA"/>
</dbReference>
<dbReference type="CDD" id="cd07377">
    <property type="entry name" value="WHTH_GntR"/>
    <property type="match status" value="1"/>
</dbReference>
<accession>A0A1C3NTM2</accession>
<evidence type="ECO:0000256" key="2">
    <source>
        <dbReference type="ARBA" id="ARBA00023125"/>
    </source>
</evidence>
<keyword evidence="6" id="KW-1185">Reference proteome</keyword>
<dbReference type="PANTHER" id="PTHR44846">
    <property type="entry name" value="MANNOSYL-D-GLYCERATE TRANSPORT/METABOLISM SYSTEM REPRESSOR MNGR-RELATED"/>
    <property type="match status" value="1"/>
</dbReference>
<keyword evidence="1" id="KW-0805">Transcription regulation</keyword>
<gene>
    <name evidence="5" type="ORF">FDG2_0447</name>
</gene>
<evidence type="ECO:0000259" key="4">
    <source>
        <dbReference type="PROSITE" id="PS50949"/>
    </source>
</evidence>
<name>A0A1C3NTM2_9ACTN</name>
<dbReference type="Gene3D" id="1.10.10.10">
    <property type="entry name" value="Winged helix-like DNA-binding domain superfamily/Winged helix DNA-binding domain"/>
    <property type="match status" value="1"/>
</dbReference>
<dbReference type="GO" id="GO:0003677">
    <property type="term" value="F:DNA binding"/>
    <property type="evidence" value="ECO:0007669"/>
    <property type="project" value="UniProtKB-KW"/>
</dbReference>
<dbReference type="EMBL" id="FLUV01000181">
    <property type="protein sequence ID" value="SBW17956.1"/>
    <property type="molecule type" value="Genomic_DNA"/>
</dbReference>
<evidence type="ECO:0000313" key="5">
    <source>
        <dbReference type="EMBL" id="SBW17956.1"/>
    </source>
</evidence>
<dbReference type="Pfam" id="PF00392">
    <property type="entry name" value="GntR"/>
    <property type="match status" value="1"/>
</dbReference>
<dbReference type="SUPFAM" id="SSF46785">
    <property type="entry name" value="Winged helix' DNA-binding domain"/>
    <property type="match status" value="1"/>
</dbReference>
<evidence type="ECO:0000256" key="3">
    <source>
        <dbReference type="ARBA" id="ARBA00023163"/>
    </source>
</evidence>
<dbReference type="InterPro" id="IPR050679">
    <property type="entry name" value="Bact_HTH_transcr_reg"/>
</dbReference>
<dbReference type="InterPro" id="IPR036388">
    <property type="entry name" value="WH-like_DNA-bd_sf"/>
</dbReference>
<organism evidence="5 6">
    <name type="scientific">Candidatus Protofrankia californiensis</name>
    <dbReference type="NCBI Taxonomy" id="1839754"/>
    <lineage>
        <taxon>Bacteria</taxon>
        <taxon>Bacillati</taxon>
        <taxon>Actinomycetota</taxon>
        <taxon>Actinomycetes</taxon>
        <taxon>Frankiales</taxon>
        <taxon>Frankiaceae</taxon>
        <taxon>Protofrankia</taxon>
    </lineage>
</organism>
<evidence type="ECO:0000313" key="6">
    <source>
        <dbReference type="Proteomes" id="UP000199013"/>
    </source>
</evidence>
<keyword evidence="2" id="KW-0238">DNA-binding</keyword>
<dbReference type="InterPro" id="IPR028978">
    <property type="entry name" value="Chorismate_lyase_/UTRA_dom_sf"/>
</dbReference>
<dbReference type="PRINTS" id="PR00035">
    <property type="entry name" value="HTHGNTR"/>
</dbReference>
<evidence type="ECO:0000256" key="1">
    <source>
        <dbReference type="ARBA" id="ARBA00023015"/>
    </source>
</evidence>
<reference evidence="6" key="1">
    <citation type="submission" date="2016-02" db="EMBL/GenBank/DDBJ databases">
        <authorList>
            <person name="Wibberg D."/>
        </authorList>
    </citation>
    <scope>NUCLEOTIDE SEQUENCE [LARGE SCALE GENOMIC DNA]</scope>
</reference>
<dbReference type="AlphaFoldDB" id="A0A1C3NTM2"/>
<dbReference type="SUPFAM" id="SSF64288">
    <property type="entry name" value="Chorismate lyase-like"/>
    <property type="match status" value="1"/>
</dbReference>
<dbReference type="InterPro" id="IPR036390">
    <property type="entry name" value="WH_DNA-bd_sf"/>
</dbReference>
<dbReference type="SMART" id="SM00866">
    <property type="entry name" value="UTRA"/>
    <property type="match status" value="1"/>
</dbReference>
<dbReference type="PANTHER" id="PTHR44846:SF17">
    <property type="entry name" value="GNTR-FAMILY TRANSCRIPTIONAL REGULATOR"/>
    <property type="match status" value="1"/>
</dbReference>
<dbReference type="GO" id="GO:0003700">
    <property type="term" value="F:DNA-binding transcription factor activity"/>
    <property type="evidence" value="ECO:0007669"/>
    <property type="project" value="InterPro"/>
</dbReference>
<dbReference type="PROSITE" id="PS50949">
    <property type="entry name" value="HTH_GNTR"/>
    <property type="match status" value="1"/>
</dbReference>
<dbReference type="Gene3D" id="3.40.1410.10">
    <property type="entry name" value="Chorismate lyase-like"/>
    <property type="match status" value="1"/>
</dbReference>
<keyword evidence="3" id="KW-0804">Transcription</keyword>
<dbReference type="SMART" id="SM00345">
    <property type="entry name" value="HTH_GNTR"/>
    <property type="match status" value="1"/>
</dbReference>
<dbReference type="InterPro" id="IPR000524">
    <property type="entry name" value="Tscrpt_reg_HTH_GntR"/>
</dbReference>